<comment type="caution">
    <text evidence="2">The sequence shown here is derived from an EMBL/GenBank/DDBJ whole genome shotgun (WGS) entry which is preliminary data.</text>
</comment>
<accession>A0A5M8P1K2</accession>
<gene>
    <name evidence="2" type="ORF">EZS26_001430</name>
</gene>
<dbReference type="EMBL" id="SNRX01000008">
    <property type="protein sequence ID" value="KAA6302317.1"/>
    <property type="molecule type" value="Genomic_DNA"/>
</dbReference>
<evidence type="ECO:0008006" key="4">
    <source>
        <dbReference type="Google" id="ProtNLM"/>
    </source>
</evidence>
<sequence length="531" mass="60678">MTTQNKQSEKEQVLAFIRLCLHRWYYFIISGSICLALGVLYLKKATPIFSIITQVALRHDDSLGGSVSKGQSGGILSAMGLGKGAENIEDETIAMNSQNNIKQVVKNLELHKIYTLVEFCGLSKTYLYDQSPIQLNADPAIADTLSGTIEFEIQVNPKGKTVAKVKCGKHSLGTFPIESYPATLSTAYGVFTLSATPYYSDYTKPYHLQILYTNYDYITQIYRKRIEIDFYKKNSDIISLSMENANPPMAKKILFTTIDAYNKRWDEEKNFIYEHTNSYVNLRLLNADEALRQADKNIQEFKSKNNLTDIEADVKYYFTVGAEIQKASLTLKTQIAQIDILLNLIQDNKNRFNPIPFGLFGDNQSVTTIIEKYNEALFLRNEQNKSGAISTLQTNLENQLESQRNNVIISLQKEKESIQSGLATVRHKELEVDQKLSSIPTVERDYINLKREQELQQTIYIFLLEKREELAIRSVNLMPKLKMIETPYTENQLVSPNLKNVLMMVVFFGGILFPICLIYGIPYLKTRRKKE</sequence>
<dbReference type="Proteomes" id="UP000324575">
    <property type="component" value="Unassembled WGS sequence"/>
</dbReference>
<proteinExistence type="predicted"/>
<evidence type="ECO:0000256" key="1">
    <source>
        <dbReference type="SAM" id="Phobius"/>
    </source>
</evidence>
<evidence type="ECO:0000313" key="2">
    <source>
        <dbReference type="EMBL" id="KAA6302317.1"/>
    </source>
</evidence>
<feature type="transmembrane region" description="Helical" evidence="1">
    <location>
        <begin position="24"/>
        <end position="42"/>
    </location>
</feature>
<dbReference type="GO" id="GO:0004713">
    <property type="term" value="F:protein tyrosine kinase activity"/>
    <property type="evidence" value="ECO:0007669"/>
    <property type="project" value="TreeGrafter"/>
</dbReference>
<keyword evidence="1" id="KW-0472">Membrane</keyword>
<organism evidence="2 3">
    <name type="scientific">Candidatus Ordinivivax streblomastigis</name>
    <dbReference type="NCBI Taxonomy" id="2540710"/>
    <lineage>
        <taxon>Bacteria</taxon>
        <taxon>Pseudomonadati</taxon>
        <taxon>Bacteroidota</taxon>
        <taxon>Bacteroidia</taxon>
        <taxon>Bacteroidales</taxon>
        <taxon>Candidatus Ordinivivax</taxon>
    </lineage>
</organism>
<dbReference type="PANTHER" id="PTHR32309:SF13">
    <property type="entry name" value="FERRIC ENTEROBACTIN TRANSPORT PROTEIN FEPE"/>
    <property type="match status" value="1"/>
</dbReference>
<name>A0A5M8P1K2_9BACT</name>
<feature type="transmembrane region" description="Helical" evidence="1">
    <location>
        <begin position="501"/>
        <end position="524"/>
    </location>
</feature>
<keyword evidence="1" id="KW-0812">Transmembrane</keyword>
<reference evidence="2 3" key="1">
    <citation type="submission" date="2019-03" db="EMBL/GenBank/DDBJ databases">
        <title>Single cell metagenomics reveals metabolic interactions within the superorganism composed of flagellate Streblomastix strix and complex community of Bacteroidetes bacteria on its surface.</title>
        <authorList>
            <person name="Treitli S.C."/>
            <person name="Kolisko M."/>
            <person name="Husnik F."/>
            <person name="Keeling P."/>
            <person name="Hampl V."/>
        </authorList>
    </citation>
    <scope>NUCLEOTIDE SEQUENCE [LARGE SCALE GENOMIC DNA]</scope>
    <source>
        <strain evidence="2">St1</strain>
    </source>
</reference>
<dbReference type="InterPro" id="IPR050445">
    <property type="entry name" value="Bact_polysacc_biosynth/exp"/>
</dbReference>
<keyword evidence="1" id="KW-1133">Transmembrane helix</keyword>
<protein>
    <recommendedName>
        <fullName evidence="4">Tyrosine kinase G-rich domain-containing protein</fullName>
    </recommendedName>
</protein>
<evidence type="ECO:0000313" key="3">
    <source>
        <dbReference type="Proteomes" id="UP000324575"/>
    </source>
</evidence>
<dbReference type="AlphaFoldDB" id="A0A5M8P1K2"/>
<dbReference type="PANTHER" id="PTHR32309">
    <property type="entry name" value="TYROSINE-PROTEIN KINASE"/>
    <property type="match status" value="1"/>
</dbReference>
<dbReference type="GO" id="GO:0005886">
    <property type="term" value="C:plasma membrane"/>
    <property type="evidence" value="ECO:0007669"/>
    <property type="project" value="TreeGrafter"/>
</dbReference>